<dbReference type="PANTHER" id="PTHR44216:SF3">
    <property type="entry name" value="PROTEIN O-MANNOSYL-TRANSFERASE TMTC2"/>
    <property type="match status" value="1"/>
</dbReference>
<dbReference type="InterPro" id="IPR052384">
    <property type="entry name" value="TMTC_O-mannosyltransferase"/>
</dbReference>
<proteinExistence type="predicted"/>
<comment type="caution">
    <text evidence="2">The sequence shown here is derived from an EMBL/GenBank/DDBJ whole genome shotgun (WGS) entry which is preliminary data.</text>
</comment>
<name>A0A4U1EDD6_MONMO</name>
<evidence type="ECO:0000313" key="2">
    <source>
        <dbReference type="EMBL" id="TKC34121.1"/>
    </source>
</evidence>
<dbReference type="Proteomes" id="UP000308365">
    <property type="component" value="Unassembled WGS sequence"/>
</dbReference>
<feature type="transmembrane region" description="Helical" evidence="1">
    <location>
        <begin position="115"/>
        <end position="140"/>
    </location>
</feature>
<keyword evidence="1" id="KW-0472">Membrane</keyword>
<dbReference type="AlphaFoldDB" id="A0A4U1EDD6"/>
<keyword evidence="1" id="KW-1133">Transmembrane helix</keyword>
<feature type="transmembrane region" description="Helical" evidence="1">
    <location>
        <begin position="60"/>
        <end position="79"/>
    </location>
</feature>
<dbReference type="EMBL" id="RWIC01002057">
    <property type="protein sequence ID" value="TKC34121.1"/>
    <property type="molecule type" value="Genomic_DNA"/>
</dbReference>
<dbReference type="Gene3D" id="1.25.40.10">
    <property type="entry name" value="Tetratricopeptide repeat domain"/>
    <property type="match status" value="1"/>
</dbReference>
<reference evidence="3" key="1">
    <citation type="journal article" date="2019" name="IScience">
        <title>Narwhal Genome Reveals Long-Term Low Genetic Diversity despite Current Large Abundance Size.</title>
        <authorList>
            <person name="Westbury M.V."/>
            <person name="Petersen B."/>
            <person name="Garde E."/>
            <person name="Heide-Jorgensen M.P."/>
            <person name="Lorenzen E.D."/>
        </authorList>
    </citation>
    <scope>NUCLEOTIDE SEQUENCE [LARGE SCALE GENOMIC DNA]</scope>
</reference>
<evidence type="ECO:0000256" key="1">
    <source>
        <dbReference type="SAM" id="Phobius"/>
    </source>
</evidence>
<protein>
    <submittedName>
        <fullName evidence="2">Uncharacterized protein</fullName>
    </submittedName>
</protein>
<dbReference type="GO" id="GO:0035269">
    <property type="term" value="P:protein O-linked glycosylation via mannose"/>
    <property type="evidence" value="ECO:0007669"/>
    <property type="project" value="TreeGrafter"/>
</dbReference>
<dbReference type="GO" id="GO:0005789">
    <property type="term" value="C:endoplasmic reticulum membrane"/>
    <property type="evidence" value="ECO:0007669"/>
    <property type="project" value="TreeGrafter"/>
</dbReference>
<organism evidence="2 3">
    <name type="scientific">Monodon monoceros</name>
    <name type="common">Narwhal</name>
    <name type="synonym">Ceratodon monodon</name>
    <dbReference type="NCBI Taxonomy" id="40151"/>
    <lineage>
        <taxon>Eukaryota</taxon>
        <taxon>Metazoa</taxon>
        <taxon>Chordata</taxon>
        <taxon>Craniata</taxon>
        <taxon>Vertebrata</taxon>
        <taxon>Euteleostomi</taxon>
        <taxon>Mammalia</taxon>
        <taxon>Eutheria</taxon>
        <taxon>Laurasiatheria</taxon>
        <taxon>Artiodactyla</taxon>
        <taxon>Whippomorpha</taxon>
        <taxon>Cetacea</taxon>
        <taxon>Odontoceti</taxon>
        <taxon>Monodontidae</taxon>
        <taxon>Monodon</taxon>
    </lineage>
</organism>
<keyword evidence="1" id="KW-0812">Transmembrane</keyword>
<sequence>PSGAESLELPFHQCPIAPGSHGSLQELLQDTPCDGHWTFMAGLLFLSHSIHMEAVAGIKLLSQVLGLGMVLWAGCSVLWKEQGVTVLAISAVYDMFVVHRLKMKQILPTIYKRKNLSLFLSITLLTFWGTSLFGVCLYWIGNKPLSFSSFDNPVADLLTSYLACSFSSTGQPGTFGCCYAQMPSVLISQWMPCPCSKQICDWRNLHTVAFYAGLLHAYCGLKSPSIERECDRRFVTNGKQNVNEHSYHSDVEYRNSEIEPSFASKFLKSLIFYATATLIVFYELKTAIRNGDWQNEEILYRSGIKINLDKGWSNLGNVLKSQSKISEAKSTYRNTLYYQSNMADMLYNVRLLLQESNRFAEALHYYKLAIRSMPTLASSYLNIGIILMNQGKTEET</sequence>
<dbReference type="GO" id="GO:0000030">
    <property type="term" value="F:mannosyltransferase activity"/>
    <property type="evidence" value="ECO:0007669"/>
    <property type="project" value="TreeGrafter"/>
</dbReference>
<dbReference type="PANTHER" id="PTHR44216">
    <property type="entry name" value="PROTEIN O-MANNOSYL-TRANSFERASE TMTC2"/>
    <property type="match status" value="1"/>
</dbReference>
<accession>A0A4U1EDD6</accession>
<evidence type="ECO:0000313" key="3">
    <source>
        <dbReference type="Proteomes" id="UP000308365"/>
    </source>
</evidence>
<dbReference type="SUPFAM" id="SSF48452">
    <property type="entry name" value="TPR-like"/>
    <property type="match status" value="1"/>
</dbReference>
<dbReference type="InterPro" id="IPR011990">
    <property type="entry name" value="TPR-like_helical_dom_sf"/>
</dbReference>
<gene>
    <name evidence="2" type="ORF">EI555_012593</name>
</gene>
<feature type="non-terminal residue" evidence="2">
    <location>
        <position position="1"/>
    </location>
</feature>